<name>A0ACC0C2D9_CATRO</name>
<protein>
    <submittedName>
        <fullName evidence="1">Uncharacterized protein</fullName>
    </submittedName>
</protein>
<comment type="caution">
    <text evidence="1">The sequence shown here is derived from an EMBL/GenBank/DDBJ whole genome shotgun (WGS) entry which is preliminary data.</text>
</comment>
<accession>A0ACC0C2D9</accession>
<dbReference type="EMBL" id="CM044702">
    <property type="protein sequence ID" value="KAI5678989.1"/>
    <property type="molecule type" value="Genomic_DNA"/>
</dbReference>
<organism evidence="1 2">
    <name type="scientific">Catharanthus roseus</name>
    <name type="common">Madagascar periwinkle</name>
    <name type="synonym">Vinca rosea</name>
    <dbReference type="NCBI Taxonomy" id="4058"/>
    <lineage>
        <taxon>Eukaryota</taxon>
        <taxon>Viridiplantae</taxon>
        <taxon>Streptophyta</taxon>
        <taxon>Embryophyta</taxon>
        <taxon>Tracheophyta</taxon>
        <taxon>Spermatophyta</taxon>
        <taxon>Magnoliopsida</taxon>
        <taxon>eudicotyledons</taxon>
        <taxon>Gunneridae</taxon>
        <taxon>Pentapetalae</taxon>
        <taxon>asterids</taxon>
        <taxon>lamiids</taxon>
        <taxon>Gentianales</taxon>
        <taxon>Apocynaceae</taxon>
        <taxon>Rauvolfioideae</taxon>
        <taxon>Vinceae</taxon>
        <taxon>Catharanthinae</taxon>
        <taxon>Catharanthus</taxon>
    </lineage>
</organism>
<reference evidence="2" key="1">
    <citation type="journal article" date="2023" name="Nat. Plants">
        <title>Single-cell RNA sequencing provides a high-resolution roadmap for understanding the multicellular compartmentation of specialized metabolism.</title>
        <authorList>
            <person name="Sun S."/>
            <person name="Shen X."/>
            <person name="Li Y."/>
            <person name="Li Y."/>
            <person name="Wang S."/>
            <person name="Li R."/>
            <person name="Zhang H."/>
            <person name="Shen G."/>
            <person name="Guo B."/>
            <person name="Wei J."/>
            <person name="Xu J."/>
            <person name="St-Pierre B."/>
            <person name="Chen S."/>
            <person name="Sun C."/>
        </authorList>
    </citation>
    <scope>NUCLEOTIDE SEQUENCE [LARGE SCALE GENOMIC DNA]</scope>
</reference>
<keyword evidence="2" id="KW-1185">Reference proteome</keyword>
<evidence type="ECO:0000313" key="2">
    <source>
        <dbReference type="Proteomes" id="UP001060085"/>
    </source>
</evidence>
<sequence length="114" mass="13279">MESRHRTDLSSKEIFIWSSLGSSMLVFQAYYRPSLLRDLHVPITRPIPLHCDNQAALYIAENPVFHERTKHIEIDCHFVHDAFQGGFIVPAYLRSEFQPADILTKALHPTHFHR</sequence>
<gene>
    <name evidence="1" type="ORF">M9H77_09939</name>
</gene>
<dbReference type="Proteomes" id="UP001060085">
    <property type="component" value="Linkage Group LG02"/>
</dbReference>
<evidence type="ECO:0000313" key="1">
    <source>
        <dbReference type="EMBL" id="KAI5678989.1"/>
    </source>
</evidence>
<proteinExistence type="predicted"/>